<evidence type="ECO:0000313" key="2">
    <source>
        <dbReference type="EMBL" id="MBW87144.1"/>
    </source>
</evidence>
<evidence type="ECO:0000256" key="1">
    <source>
        <dbReference type="SAM" id="Phobius"/>
    </source>
</evidence>
<dbReference type="AlphaFoldDB" id="A0A2P2J0Y0"/>
<sequence>MQQTRLYIPFYHLQQQTMKSLVILEILLIFMQYENIHLMTIFRRVLPILLY</sequence>
<name>A0A2P2J0Y0_RHIMU</name>
<protein>
    <submittedName>
        <fullName evidence="2">Uncharacterized protein</fullName>
    </submittedName>
</protein>
<feature type="transmembrane region" description="Helical" evidence="1">
    <location>
        <begin position="21"/>
        <end position="42"/>
    </location>
</feature>
<organism evidence="2">
    <name type="scientific">Rhizophora mucronata</name>
    <name type="common">Asiatic mangrove</name>
    <dbReference type="NCBI Taxonomy" id="61149"/>
    <lineage>
        <taxon>Eukaryota</taxon>
        <taxon>Viridiplantae</taxon>
        <taxon>Streptophyta</taxon>
        <taxon>Embryophyta</taxon>
        <taxon>Tracheophyta</taxon>
        <taxon>Spermatophyta</taxon>
        <taxon>Magnoliopsida</taxon>
        <taxon>eudicotyledons</taxon>
        <taxon>Gunneridae</taxon>
        <taxon>Pentapetalae</taxon>
        <taxon>rosids</taxon>
        <taxon>fabids</taxon>
        <taxon>Malpighiales</taxon>
        <taxon>Rhizophoraceae</taxon>
        <taxon>Rhizophora</taxon>
    </lineage>
</organism>
<reference evidence="2" key="1">
    <citation type="submission" date="2018-02" db="EMBL/GenBank/DDBJ databases">
        <title>Rhizophora mucronata_Transcriptome.</title>
        <authorList>
            <person name="Meera S.P."/>
            <person name="Sreeshan A."/>
            <person name="Augustine A."/>
        </authorList>
    </citation>
    <scope>NUCLEOTIDE SEQUENCE</scope>
    <source>
        <tissue evidence="2">Leaf</tissue>
    </source>
</reference>
<keyword evidence="1" id="KW-0472">Membrane</keyword>
<proteinExistence type="predicted"/>
<keyword evidence="1" id="KW-1133">Transmembrane helix</keyword>
<accession>A0A2P2J0Y0</accession>
<keyword evidence="1" id="KW-0812">Transmembrane</keyword>
<dbReference type="EMBL" id="GGEC01006661">
    <property type="protein sequence ID" value="MBW87144.1"/>
    <property type="molecule type" value="Transcribed_RNA"/>
</dbReference>